<sequence length="560" mass="65753">MDVLPRTVETLTEGELVCIHYLRKSEKYTFNLCVIMVTTYYETYTQEKITSEYSYISCLLFNFQDSILKKLPSYSKYDKLNETLNVNDYDTKCKDLDDEKAKELCAKFIRNINNLPDSKENPKEHKVDALYLIYWILDELRKYSNSNSRNKNVIHKIVNAGNTVYNEKNSYALFYDYKFDLEESRKEKILHDYFKNYEQIISCENNMCESYYKYVSYIRDIYYEHQLFCLESKCDYFIHNPKYDPDDVLSKLEECIGKLRKTDGDAVSILSSRDKADLQKSKPDINMIIKYVTCTKVKDDNDKDTIKYKCEDPAYRQHTEKGFLGQNVKKNMGNVELAEAFEELNKKKCTKFNHSGVSGFSCLNSEVLEKLKDAAPSSTVTDLRRSTKIVDPSAGIREYLESDNMVPGVKFLASNRDVSEIWEDYENSEEKINSDNLRPISMTTLFPEFSKNIMEKYIDKDMPKCQYYKFVKGKLICVNPIGARYDMNNVLQKDYITTKRGSNVIIREEREFSKPFEENTTTTPFFNMQRTLIIAALLAGMFFVLFIYIKVSRKYFVRCK</sequence>
<dbReference type="EMBL" id="KQ234826">
    <property type="protein sequence ID" value="KMZ86139.1"/>
    <property type="molecule type" value="Genomic_DNA"/>
</dbReference>
<name>A0A0J9STB4_PLAV1</name>
<dbReference type="InterPro" id="IPR008780">
    <property type="entry name" value="Plasmodium_Vir"/>
</dbReference>
<evidence type="ECO:0000313" key="2">
    <source>
        <dbReference type="EMBL" id="KMZ86139.1"/>
    </source>
</evidence>
<dbReference type="AlphaFoldDB" id="A0A0J9STB4"/>
<dbReference type="OrthoDB" id="385344at2759"/>
<dbReference type="Pfam" id="PF05795">
    <property type="entry name" value="Plasmodium_Vir"/>
    <property type="match status" value="1"/>
</dbReference>
<evidence type="ECO:0000313" key="3">
    <source>
        <dbReference type="Proteomes" id="UP000053327"/>
    </source>
</evidence>
<evidence type="ECO:0000256" key="1">
    <source>
        <dbReference type="SAM" id="Phobius"/>
    </source>
</evidence>
<organism evidence="2 3">
    <name type="scientific">Plasmodium vivax (strain Brazil I)</name>
    <dbReference type="NCBI Taxonomy" id="1033975"/>
    <lineage>
        <taxon>Eukaryota</taxon>
        <taxon>Sar</taxon>
        <taxon>Alveolata</taxon>
        <taxon>Apicomplexa</taxon>
        <taxon>Aconoidasida</taxon>
        <taxon>Haemosporida</taxon>
        <taxon>Plasmodiidae</taxon>
        <taxon>Plasmodium</taxon>
        <taxon>Plasmodium (Plasmodium)</taxon>
    </lineage>
</organism>
<proteinExistence type="predicted"/>
<dbReference type="Proteomes" id="UP000053327">
    <property type="component" value="Unassembled WGS sequence"/>
</dbReference>
<gene>
    <name evidence="2" type="ORF">PVBG_05538</name>
</gene>
<reference evidence="2 3" key="1">
    <citation type="submission" date="2011-08" db="EMBL/GenBank/DDBJ databases">
        <title>The Genome Sequence of Plasmodium vivax Brazil I.</title>
        <authorList>
            <consortium name="The Broad Institute Genome Sequencing Platform"/>
            <consortium name="The Broad Institute Genome Sequencing Center for Infectious Disease"/>
            <person name="Neafsey D."/>
            <person name="Carlton J."/>
            <person name="Barnwell J."/>
            <person name="Collins W."/>
            <person name="Escalante A."/>
            <person name="Mullikin J."/>
            <person name="Saul A."/>
            <person name="Guigo R."/>
            <person name="Camara F."/>
            <person name="Young S.K."/>
            <person name="Zeng Q."/>
            <person name="Gargeya S."/>
            <person name="Fitzgerald M."/>
            <person name="Haas B."/>
            <person name="Abouelleil A."/>
            <person name="Alvarado L."/>
            <person name="Arachchi H.M."/>
            <person name="Berlin A."/>
            <person name="Brown A."/>
            <person name="Chapman S.B."/>
            <person name="Chen Z."/>
            <person name="Dunbar C."/>
            <person name="Freedman E."/>
            <person name="Gearin G."/>
            <person name="Gellesch M."/>
            <person name="Goldberg J."/>
            <person name="Griggs A."/>
            <person name="Gujja S."/>
            <person name="Heiman D."/>
            <person name="Howarth C."/>
            <person name="Larson L."/>
            <person name="Lui A."/>
            <person name="MacDonald P.J.P."/>
            <person name="Montmayeur A."/>
            <person name="Murphy C."/>
            <person name="Neiman D."/>
            <person name="Pearson M."/>
            <person name="Priest M."/>
            <person name="Roberts A."/>
            <person name="Saif S."/>
            <person name="Shea T."/>
            <person name="Shenoy N."/>
            <person name="Sisk P."/>
            <person name="Stolte C."/>
            <person name="Sykes S."/>
            <person name="Wortman J."/>
            <person name="Nusbaum C."/>
            <person name="Birren B."/>
        </authorList>
    </citation>
    <scope>NUCLEOTIDE SEQUENCE [LARGE SCALE GENOMIC DNA]</scope>
    <source>
        <strain evidence="2 3">Brazil I</strain>
    </source>
</reference>
<keyword evidence="1" id="KW-1133">Transmembrane helix</keyword>
<accession>A0A0J9STB4</accession>
<keyword evidence="1" id="KW-0472">Membrane</keyword>
<protein>
    <submittedName>
        <fullName evidence="2">Variable surface protein Vir22/12</fullName>
    </submittedName>
</protein>
<feature type="transmembrane region" description="Helical" evidence="1">
    <location>
        <begin position="532"/>
        <end position="551"/>
    </location>
</feature>
<keyword evidence="1" id="KW-0812">Transmembrane</keyword>